<dbReference type="PANTHER" id="PTHR38774:SF1">
    <property type="entry name" value="CYTOPLASMIC PROTEIN"/>
    <property type="match status" value="1"/>
</dbReference>
<comment type="caution">
    <text evidence="1">The sequence shown here is derived from an EMBL/GenBank/DDBJ whole genome shotgun (WGS) entry which is preliminary data.</text>
</comment>
<feature type="non-terminal residue" evidence="1">
    <location>
        <position position="1"/>
    </location>
</feature>
<gene>
    <name evidence="1" type="ORF">LCGC14_3115310</name>
</gene>
<proteinExistence type="predicted"/>
<dbReference type="PANTHER" id="PTHR38774">
    <property type="entry name" value="CYTOPLASMIC PROTEIN-RELATED"/>
    <property type="match status" value="1"/>
</dbReference>
<organism evidence="1">
    <name type="scientific">marine sediment metagenome</name>
    <dbReference type="NCBI Taxonomy" id="412755"/>
    <lineage>
        <taxon>unclassified sequences</taxon>
        <taxon>metagenomes</taxon>
        <taxon>ecological metagenomes</taxon>
    </lineage>
</organism>
<accession>A0A0F8W4B0</accession>
<evidence type="ECO:0000313" key="1">
    <source>
        <dbReference type="EMBL" id="KKK51403.1"/>
    </source>
</evidence>
<reference evidence="1" key="1">
    <citation type="journal article" date="2015" name="Nature">
        <title>Complex archaea that bridge the gap between prokaryotes and eukaryotes.</title>
        <authorList>
            <person name="Spang A."/>
            <person name="Saw J.H."/>
            <person name="Jorgensen S.L."/>
            <person name="Zaremba-Niedzwiedzka K."/>
            <person name="Martijn J."/>
            <person name="Lind A.E."/>
            <person name="van Eijk R."/>
            <person name="Schleper C."/>
            <person name="Guy L."/>
            <person name="Ettema T.J."/>
        </authorList>
    </citation>
    <scope>NUCLEOTIDE SEQUENCE</scope>
</reference>
<dbReference type="EMBL" id="LAZR01067524">
    <property type="protein sequence ID" value="KKK51403.1"/>
    <property type="molecule type" value="Genomic_DNA"/>
</dbReference>
<protein>
    <recommendedName>
        <fullName evidence="2">DUF1249 domain-containing protein</fullName>
    </recommendedName>
</protein>
<dbReference type="InterPro" id="IPR009659">
    <property type="entry name" value="DUF1249"/>
</dbReference>
<dbReference type="Pfam" id="PF06853">
    <property type="entry name" value="DUF1249"/>
    <property type="match status" value="1"/>
</dbReference>
<dbReference type="AlphaFoldDB" id="A0A0F8W4B0"/>
<name>A0A0F8W4B0_9ZZZZ</name>
<sequence>VIAYDRHRGLRPSYDYPNDKMYQRDEKVQLNTFLGEWLSHCLKHGRALDDSAMCFAISE</sequence>
<evidence type="ECO:0008006" key="2">
    <source>
        <dbReference type="Google" id="ProtNLM"/>
    </source>
</evidence>